<dbReference type="AlphaFoldDB" id="A0A1B1TEA1"/>
<comment type="cofactor">
    <cofactor evidence="3">
        <name>FAD</name>
        <dbReference type="ChEBI" id="CHEBI:57692"/>
    </cofactor>
    <text evidence="3">Binds 1 FAD per subunit.</text>
</comment>
<dbReference type="EMBL" id="KP211895">
    <property type="protein sequence ID" value="ANV80593.1"/>
    <property type="molecule type" value="Genomic_DNA"/>
</dbReference>
<dbReference type="PANTHER" id="PTHR11455:SF9">
    <property type="entry name" value="CRYPTOCHROME CIRCADIAN CLOCK 5 ISOFORM X1"/>
    <property type="match status" value="1"/>
</dbReference>
<dbReference type="GO" id="GO:0003904">
    <property type="term" value="F:deoxyribodipyrimidine photo-lyase activity"/>
    <property type="evidence" value="ECO:0007669"/>
    <property type="project" value="TreeGrafter"/>
</dbReference>
<dbReference type="InterPro" id="IPR036134">
    <property type="entry name" value="Crypto/Photolyase_FAD-like_sf"/>
</dbReference>
<dbReference type="GO" id="GO:0071949">
    <property type="term" value="F:FAD binding"/>
    <property type="evidence" value="ECO:0007669"/>
    <property type="project" value="TreeGrafter"/>
</dbReference>
<feature type="binding site" evidence="3">
    <location>
        <position position="209"/>
    </location>
    <ligand>
        <name>FAD</name>
        <dbReference type="ChEBI" id="CHEBI:57692"/>
    </ligand>
</feature>
<accession>A0A1B1TEA1</accession>
<evidence type="ECO:0000256" key="4">
    <source>
        <dbReference type="SAM" id="MobiDB-lite"/>
    </source>
</evidence>
<dbReference type="SUPFAM" id="SSF48173">
    <property type="entry name" value="Cryptochrome/photolyase FAD-binding domain"/>
    <property type="match status" value="1"/>
</dbReference>
<dbReference type="InterPro" id="IPR005101">
    <property type="entry name" value="Cryptochr/Photolyase_FAD-bd"/>
</dbReference>
<evidence type="ECO:0000313" key="6">
    <source>
        <dbReference type="EMBL" id="ANV80593.1"/>
    </source>
</evidence>
<organism evidence="6">
    <name type="scientific">uncultured Poseidoniia archaeon</name>
    <dbReference type="NCBI Taxonomy" id="1697135"/>
    <lineage>
        <taxon>Archaea</taxon>
        <taxon>Methanobacteriati</taxon>
        <taxon>Thermoplasmatota</taxon>
        <taxon>Candidatus Poseidoniia</taxon>
        <taxon>environmental samples</taxon>
    </lineage>
</organism>
<dbReference type="InterPro" id="IPR006050">
    <property type="entry name" value="DNA_photolyase_N"/>
</dbReference>
<dbReference type="PANTHER" id="PTHR11455">
    <property type="entry name" value="CRYPTOCHROME"/>
    <property type="match status" value="1"/>
</dbReference>
<dbReference type="InterPro" id="IPR002081">
    <property type="entry name" value="Cryptochrome/DNA_photolyase_1"/>
</dbReference>
<reference evidence="6" key="2">
    <citation type="journal article" date="2015" name="ISME J.">
        <title>A new class of marine Euryarchaeota group II from the Mediterranean deep chlorophyll maximum.</title>
        <authorList>
            <person name="Martin-Cuadrado A.B."/>
            <person name="Garcia-Heredia I."/>
            <person name="Molto A.G."/>
            <person name="Lopez-Ubeda R."/>
            <person name="Kimes N."/>
            <person name="Lopez-Garcia P."/>
            <person name="Moreira D."/>
            <person name="Rodriguez-Valera F."/>
        </authorList>
    </citation>
    <scope>NUCLEOTIDE SEQUENCE</scope>
</reference>
<dbReference type="Pfam" id="PF03441">
    <property type="entry name" value="FAD_binding_7"/>
    <property type="match status" value="1"/>
</dbReference>
<evidence type="ECO:0000259" key="5">
    <source>
        <dbReference type="PROSITE" id="PS51645"/>
    </source>
</evidence>
<feature type="compositionally biased region" description="Basic and acidic residues" evidence="4">
    <location>
        <begin position="497"/>
        <end position="506"/>
    </location>
</feature>
<dbReference type="PROSITE" id="PS51645">
    <property type="entry name" value="PHR_CRY_ALPHA_BETA"/>
    <property type="match status" value="1"/>
</dbReference>
<dbReference type="Gene3D" id="1.10.579.10">
    <property type="entry name" value="DNA Cyclobutane Dipyrimidine Photolyase, subunit A, domain 3"/>
    <property type="match status" value="1"/>
</dbReference>
<evidence type="ECO:0000256" key="1">
    <source>
        <dbReference type="ARBA" id="ARBA00022630"/>
    </source>
</evidence>
<dbReference type="GO" id="GO:0009416">
    <property type="term" value="P:response to light stimulus"/>
    <property type="evidence" value="ECO:0007669"/>
    <property type="project" value="TreeGrafter"/>
</dbReference>
<protein>
    <recommendedName>
        <fullName evidence="5">Photolyase/cryptochrome alpha/beta domain-containing protein</fullName>
    </recommendedName>
</protein>
<sequence>MAIEVVWFKRDLRSRDHLPLLSAALSGNDVLCLFVLETERFDQPDIDPIHIEWELDCAIDLSKNLENSGASLHFKIGNIIDILNEINDKYEITRLLSHEETGNSWSYERDKNVKKWCNSLKIEWHEYPNNGVIRNLKNRDFWTRERNLRMCIPLSESPIFINNINYNGKIPTMDDIGLNVKKLENRPTPGENAAFEKLHFFLNKSGERYSKSISSPTLSTKHGSGLSPYFTAGVLSMRRVVHETSSRIEYIRKNKSQIKNPSVWIKSLSSFRKRLAWRCHFIQKLETEPNLDVVAQNPVIEKNMMRILDINKFNHWKNGTTGWPFLDACMRQLDATGWINFRMRAMIMSAASYNLWLPWKETGNFLATQFLDYEPGIHWTQVGMQSGTTGINTIRAYSMTKQGKDHDKNGDYIRKWIPELSMVPTDYIHEPWLMSKELQENIMCRIGVEYPLPLINEVESRKEGIKRSYSARSGEDARRISKRVLQVHGSRKRPRKKESTIQKKLF</sequence>
<dbReference type="Gene3D" id="1.25.40.80">
    <property type="match status" value="1"/>
</dbReference>
<keyword evidence="2 3" id="KW-0274">FAD</keyword>
<dbReference type="SUPFAM" id="SSF52425">
    <property type="entry name" value="Cryptochrome/photolyase, N-terminal domain"/>
    <property type="match status" value="1"/>
</dbReference>
<dbReference type="InterPro" id="IPR036155">
    <property type="entry name" value="Crypto/Photolyase_N_sf"/>
</dbReference>
<dbReference type="InterPro" id="IPR014729">
    <property type="entry name" value="Rossmann-like_a/b/a_fold"/>
</dbReference>
<dbReference type="GO" id="GO:0003677">
    <property type="term" value="F:DNA binding"/>
    <property type="evidence" value="ECO:0007669"/>
    <property type="project" value="TreeGrafter"/>
</dbReference>
<proteinExistence type="predicted"/>
<feature type="binding site" evidence="3">
    <location>
        <position position="271"/>
    </location>
    <ligand>
        <name>FAD</name>
        <dbReference type="ChEBI" id="CHEBI:57692"/>
    </ligand>
</feature>
<evidence type="ECO:0000256" key="2">
    <source>
        <dbReference type="ARBA" id="ARBA00022827"/>
    </source>
</evidence>
<keyword evidence="1 3" id="KW-0285">Flavoprotein</keyword>
<feature type="region of interest" description="Disordered" evidence="4">
    <location>
        <begin position="485"/>
        <end position="506"/>
    </location>
</feature>
<dbReference type="Pfam" id="PF00875">
    <property type="entry name" value="DNA_photolyase"/>
    <property type="match status" value="1"/>
</dbReference>
<reference evidence="6" key="1">
    <citation type="submission" date="2014-11" db="EMBL/GenBank/DDBJ databases">
        <authorList>
            <person name="Zhu J."/>
            <person name="Qi W."/>
            <person name="Song R."/>
        </authorList>
    </citation>
    <scope>NUCLEOTIDE SEQUENCE</scope>
</reference>
<feature type="domain" description="Photolyase/cryptochrome alpha/beta" evidence="5">
    <location>
        <begin position="2"/>
        <end position="132"/>
    </location>
</feature>
<name>A0A1B1TEA1_9ARCH</name>
<evidence type="ECO:0000256" key="3">
    <source>
        <dbReference type="PIRSR" id="PIRSR602081-1"/>
    </source>
</evidence>
<dbReference type="Gene3D" id="3.40.50.620">
    <property type="entry name" value="HUPs"/>
    <property type="match status" value="1"/>
</dbReference>